<evidence type="ECO:0000313" key="2">
    <source>
        <dbReference type="Proteomes" id="UP001576780"/>
    </source>
</evidence>
<dbReference type="Gene3D" id="2.60.120.380">
    <property type="match status" value="1"/>
</dbReference>
<dbReference type="InterPro" id="IPR009003">
    <property type="entry name" value="Peptidase_S1_PA"/>
</dbReference>
<keyword evidence="1" id="KW-0645">Protease</keyword>
<comment type="caution">
    <text evidence="1">The sequence shown here is derived from an EMBL/GenBank/DDBJ whole genome shotgun (WGS) entry which is preliminary data.</text>
</comment>
<dbReference type="Proteomes" id="UP001576780">
    <property type="component" value="Unassembled WGS sequence"/>
</dbReference>
<dbReference type="InterPro" id="IPR043504">
    <property type="entry name" value="Peptidase_S1_PA_chymotrypsin"/>
</dbReference>
<dbReference type="GO" id="GO:0006508">
    <property type="term" value="P:proteolysis"/>
    <property type="evidence" value="ECO:0007669"/>
    <property type="project" value="UniProtKB-KW"/>
</dbReference>
<dbReference type="EMBL" id="JBHFNT010000229">
    <property type="protein sequence ID" value="MFB2837909.1"/>
    <property type="molecule type" value="Genomic_DNA"/>
</dbReference>
<dbReference type="SUPFAM" id="SSF50494">
    <property type="entry name" value="Trypsin-like serine proteases"/>
    <property type="match status" value="1"/>
</dbReference>
<protein>
    <submittedName>
        <fullName evidence="1">Serine protease</fullName>
    </submittedName>
</protein>
<keyword evidence="1" id="KW-0378">Hydrolase</keyword>
<dbReference type="RefSeq" id="WP_413280246.1">
    <property type="nucleotide sequence ID" value="NZ_JBHFNT010000229.1"/>
</dbReference>
<keyword evidence="2" id="KW-1185">Reference proteome</keyword>
<reference evidence="1 2" key="1">
    <citation type="submission" date="2024-09" db="EMBL/GenBank/DDBJ databases">
        <title>Floridaenema gen nov. (Aerosakkonemataceae, Aerosakkonematales ord. nov., Cyanobacteria) from benthic tropical and subtropical fresh waters, with the description of four new species.</title>
        <authorList>
            <person name="Moretto J.A."/>
            <person name="Berthold D.E."/>
            <person name="Lefler F.W."/>
            <person name="Huang I.-S."/>
            <person name="Laughinghouse H. IV."/>
        </authorList>
    </citation>
    <scope>NUCLEOTIDE SEQUENCE [LARGE SCALE GENOMIC DNA]</scope>
    <source>
        <strain evidence="1 2">BLCC-F167</strain>
    </source>
</reference>
<accession>A0ABV4WS36</accession>
<name>A0ABV4WS36_9CYAN</name>
<sequence length="379" mass="41399">MLKNFHQLLVVFIGLTAATVLFPPAVATSDLESKAKKITVKIIGPLPVLGRYEGREIKIGMAGSGVIVAREKSTKTYYILTAQHIAVAANKDKVVTYDRKEHLIKSVSKLREGIDLQLLQFNSDRDYTVAELGDSNPKQLGNGAKIYISGWSENQPEIFRFVDGIVTNNSLRIEENGYTLVYRNVKTENGMSGGPILNEKGLVVGIHGRNPAWGQGGIPINTFLQIAPSEVRSVLNSKTPTDNIGSIRTPTPSPTIISSNSGFNSNLATININQTISGSLNASTPINSYTSGRFQDYQLIGVMPGQSVEINLDSSKFDPALQIINAANNQVISQNDDRRGGGRNSQLIFTVNQGIQYLIRVTTYYPNGMGNYILRTKPR</sequence>
<dbReference type="Gene3D" id="2.40.10.10">
    <property type="entry name" value="Trypsin-like serine proteases"/>
    <property type="match status" value="2"/>
</dbReference>
<proteinExistence type="predicted"/>
<evidence type="ECO:0000313" key="1">
    <source>
        <dbReference type="EMBL" id="MFB2837909.1"/>
    </source>
</evidence>
<dbReference type="GO" id="GO:0008233">
    <property type="term" value="F:peptidase activity"/>
    <property type="evidence" value="ECO:0007669"/>
    <property type="project" value="UniProtKB-KW"/>
</dbReference>
<organism evidence="1 2">
    <name type="scientific">Floridaenema evergladense BLCC-F167</name>
    <dbReference type="NCBI Taxonomy" id="3153639"/>
    <lineage>
        <taxon>Bacteria</taxon>
        <taxon>Bacillati</taxon>
        <taxon>Cyanobacteriota</taxon>
        <taxon>Cyanophyceae</taxon>
        <taxon>Oscillatoriophycideae</taxon>
        <taxon>Aerosakkonematales</taxon>
        <taxon>Aerosakkonemataceae</taxon>
        <taxon>Floridanema</taxon>
        <taxon>Floridanema evergladense</taxon>
    </lineage>
</organism>
<gene>
    <name evidence="1" type="ORF">ACE1CA_25695</name>
</gene>
<dbReference type="Pfam" id="PF13365">
    <property type="entry name" value="Trypsin_2"/>
    <property type="match status" value="1"/>
</dbReference>